<organism evidence="1 2">
    <name type="scientific">Cetraspora pellucida</name>
    <dbReference type="NCBI Taxonomy" id="1433469"/>
    <lineage>
        <taxon>Eukaryota</taxon>
        <taxon>Fungi</taxon>
        <taxon>Fungi incertae sedis</taxon>
        <taxon>Mucoromycota</taxon>
        <taxon>Glomeromycotina</taxon>
        <taxon>Glomeromycetes</taxon>
        <taxon>Diversisporales</taxon>
        <taxon>Gigasporaceae</taxon>
        <taxon>Cetraspora</taxon>
    </lineage>
</organism>
<dbReference type="Proteomes" id="UP000789366">
    <property type="component" value="Unassembled WGS sequence"/>
</dbReference>
<accession>A0ACA9L5D3</accession>
<proteinExistence type="predicted"/>
<evidence type="ECO:0000313" key="1">
    <source>
        <dbReference type="EMBL" id="CAG8509909.1"/>
    </source>
</evidence>
<protein>
    <submittedName>
        <fullName evidence="1">14812_t:CDS:1</fullName>
    </submittedName>
</protein>
<keyword evidence="2" id="KW-1185">Reference proteome</keyword>
<gene>
    <name evidence="1" type="ORF">SPELUC_LOCUS3429</name>
</gene>
<feature type="non-terminal residue" evidence="1">
    <location>
        <position position="61"/>
    </location>
</feature>
<evidence type="ECO:0000313" key="2">
    <source>
        <dbReference type="Proteomes" id="UP000789366"/>
    </source>
</evidence>
<dbReference type="EMBL" id="CAJVPW010002609">
    <property type="protein sequence ID" value="CAG8509909.1"/>
    <property type="molecule type" value="Genomic_DNA"/>
</dbReference>
<name>A0ACA9L5D3_9GLOM</name>
<sequence>MSKNAKNLIINNSVNIFEPFNTNEEYENITKICQILEPKIAALQHLVDHINKKFVANNLQH</sequence>
<reference evidence="1" key="1">
    <citation type="submission" date="2021-06" db="EMBL/GenBank/DDBJ databases">
        <authorList>
            <person name="Kallberg Y."/>
            <person name="Tangrot J."/>
            <person name="Rosling A."/>
        </authorList>
    </citation>
    <scope>NUCLEOTIDE SEQUENCE</scope>
    <source>
        <strain evidence="1">28 12/20/2015</strain>
    </source>
</reference>
<comment type="caution">
    <text evidence="1">The sequence shown here is derived from an EMBL/GenBank/DDBJ whole genome shotgun (WGS) entry which is preliminary data.</text>
</comment>